<dbReference type="Gene3D" id="2.30.110.10">
    <property type="entry name" value="Electron Transport, Fmn-binding Protein, Chain A"/>
    <property type="match status" value="1"/>
</dbReference>
<sequence>MYRSFFYPMRLALLSSGENFMPMAWWTPVSKSPFRFLLAVDRKNHTLSLLRELSEAALSFLPWEERAWVVRAGYLTGRKARKAERLGVALRPARRLAHTLVPEKALAVFELKVTEWPMDGDHALFLGDVVHVEGSPEARLRPILFLGFRDYATLGERWRFSPSGGGGP</sequence>
<organism evidence="5 6">
    <name type="scientific">Thermus arciformis</name>
    <dbReference type="NCBI Taxonomy" id="482827"/>
    <lineage>
        <taxon>Bacteria</taxon>
        <taxon>Thermotogati</taxon>
        <taxon>Deinococcota</taxon>
        <taxon>Deinococci</taxon>
        <taxon>Thermales</taxon>
        <taxon>Thermaceae</taxon>
        <taxon>Thermus</taxon>
    </lineage>
</organism>
<dbReference type="PANTHER" id="PTHR43567:SF1">
    <property type="entry name" value="FLAVOREDOXIN"/>
    <property type="match status" value="1"/>
</dbReference>
<dbReference type="AlphaFoldDB" id="A0A1G7HEG4"/>
<comment type="similarity">
    <text evidence="3">Belongs to the flavoredoxin family.</text>
</comment>
<dbReference type="Proteomes" id="UP000199446">
    <property type="component" value="Unassembled WGS sequence"/>
</dbReference>
<evidence type="ECO:0000256" key="2">
    <source>
        <dbReference type="ARBA" id="ARBA00022630"/>
    </source>
</evidence>
<dbReference type="Pfam" id="PF01613">
    <property type="entry name" value="Flavin_Reduct"/>
    <property type="match status" value="1"/>
</dbReference>
<dbReference type="SUPFAM" id="SSF50475">
    <property type="entry name" value="FMN-binding split barrel"/>
    <property type="match status" value="1"/>
</dbReference>
<feature type="domain" description="Flavin reductase like" evidence="4">
    <location>
        <begin position="6"/>
        <end position="152"/>
    </location>
</feature>
<dbReference type="EMBL" id="FNBC01000019">
    <property type="protein sequence ID" value="SDE98704.1"/>
    <property type="molecule type" value="Genomic_DNA"/>
</dbReference>
<dbReference type="OrthoDB" id="9794638at2"/>
<evidence type="ECO:0000313" key="6">
    <source>
        <dbReference type="Proteomes" id="UP000199446"/>
    </source>
</evidence>
<evidence type="ECO:0000256" key="1">
    <source>
        <dbReference type="ARBA" id="ARBA00001917"/>
    </source>
</evidence>
<dbReference type="STRING" id="482827.SAMN04488243_1198"/>
<protein>
    <submittedName>
        <fullName evidence="5">NADH-FMN oxidoreductase RutF, flavin reductase (DIM6/NTAB) family</fullName>
    </submittedName>
</protein>
<dbReference type="GO" id="GO:0016646">
    <property type="term" value="F:oxidoreductase activity, acting on the CH-NH group of donors, NAD or NADP as acceptor"/>
    <property type="evidence" value="ECO:0007669"/>
    <property type="project" value="UniProtKB-ARBA"/>
</dbReference>
<dbReference type="InterPro" id="IPR052174">
    <property type="entry name" value="Flavoredoxin"/>
</dbReference>
<dbReference type="RefSeq" id="WP_093007474.1">
    <property type="nucleotide sequence ID" value="NZ_FNBC01000019.1"/>
</dbReference>
<dbReference type="GO" id="GO:0010181">
    <property type="term" value="F:FMN binding"/>
    <property type="evidence" value="ECO:0007669"/>
    <property type="project" value="InterPro"/>
</dbReference>
<name>A0A1G7HEG4_9DEIN</name>
<keyword evidence="6" id="KW-1185">Reference proteome</keyword>
<accession>A0A1G7HEG4</accession>
<dbReference type="SMART" id="SM00903">
    <property type="entry name" value="Flavin_Reduct"/>
    <property type="match status" value="1"/>
</dbReference>
<evidence type="ECO:0000256" key="3">
    <source>
        <dbReference type="ARBA" id="ARBA00038054"/>
    </source>
</evidence>
<comment type="cofactor">
    <cofactor evidence="1">
        <name>FMN</name>
        <dbReference type="ChEBI" id="CHEBI:58210"/>
    </cofactor>
</comment>
<gene>
    <name evidence="5" type="ORF">SAMN04488243_1198</name>
</gene>
<evidence type="ECO:0000313" key="5">
    <source>
        <dbReference type="EMBL" id="SDE98704.1"/>
    </source>
</evidence>
<dbReference type="InterPro" id="IPR012349">
    <property type="entry name" value="Split_barrel_FMN-bd"/>
</dbReference>
<keyword evidence="2" id="KW-0285">Flavoprotein</keyword>
<dbReference type="PANTHER" id="PTHR43567">
    <property type="entry name" value="FLAVOREDOXIN-RELATED-RELATED"/>
    <property type="match status" value="1"/>
</dbReference>
<reference evidence="6" key="1">
    <citation type="submission" date="2016-10" db="EMBL/GenBank/DDBJ databases">
        <authorList>
            <person name="Varghese N."/>
            <person name="Submissions S."/>
        </authorList>
    </citation>
    <scope>NUCLEOTIDE SEQUENCE [LARGE SCALE GENOMIC DNA]</scope>
    <source>
        <strain evidence="6">CGMCC 1.6992</strain>
    </source>
</reference>
<evidence type="ECO:0000259" key="4">
    <source>
        <dbReference type="SMART" id="SM00903"/>
    </source>
</evidence>
<dbReference type="InterPro" id="IPR002563">
    <property type="entry name" value="Flavin_Rdtase-like_dom"/>
</dbReference>
<proteinExistence type="inferred from homology"/>